<dbReference type="InterPro" id="IPR040338">
    <property type="entry name" value="At1g67623-like"/>
</dbReference>
<organism evidence="2 3">
    <name type="scientific">Dendrobium thyrsiflorum</name>
    <name type="common">Pinecone-like raceme dendrobium</name>
    <name type="synonym">Orchid</name>
    <dbReference type="NCBI Taxonomy" id="117978"/>
    <lineage>
        <taxon>Eukaryota</taxon>
        <taxon>Viridiplantae</taxon>
        <taxon>Streptophyta</taxon>
        <taxon>Embryophyta</taxon>
        <taxon>Tracheophyta</taxon>
        <taxon>Spermatophyta</taxon>
        <taxon>Magnoliopsida</taxon>
        <taxon>Liliopsida</taxon>
        <taxon>Asparagales</taxon>
        <taxon>Orchidaceae</taxon>
        <taxon>Epidendroideae</taxon>
        <taxon>Malaxideae</taxon>
        <taxon>Dendrobiinae</taxon>
        <taxon>Dendrobium</taxon>
    </lineage>
</organism>
<dbReference type="PANTHER" id="PTHR33784">
    <property type="entry name" value="OS05G0482100 PROTEIN"/>
    <property type="match status" value="1"/>
</dbReference>
<reference evidence="2 3" key="1">
    <citation type="journal article" date="2024" name="Plant Biotechnol. J.">
        <title>Dendrobium thyrsiflorum genome and its molecular insights into genes involved in important horticultural traits.</title>
        <authorList>
            <person name="Chen B."/>
            <person name="Wang J.Y."/>
            <person name="Zheng P.J."/>
            <person name="Li K.L."/>
            <person name="Liang Y.M."/>
            <person name="Chen X.F."/>
            <person name="Zhang C."/>
            <person name="Zhao X."/>
            <person name="He X."/>
            <person name="Zhang G.Q."/>
            <person name="Liu Z.J."/>
            <person name="Xu Q."/>
        </authorList>
    </citation>
    <scope>NUCLEOTIDE SEQUENCE [LARGE SCALE GENOMIC DNA]</scope>
    <source>
        <strain evidence="2">GZMU011</strain>
    </source>
</reference>
<dbReference type="PANTHER" id="PTHR33784:SF10">
    <property type="entry name" value="F-BOX PROTEIN"/>
    <property type="match status" value="1"/>
</dbReference>
<protein>
    <recommendedName>
        <fullName evidence="1">At2g35280-like TPR domain-containing protein</fullName>
    </recommendedName>
</protein>
<evidence type="ECO:0000313" key="2">
    <source>
        <dbReference type="EMBL" id="KAL0921670.1"/>
    </source>
</evidence>
<dbReference type="InterPro" id="IPR057136">
    <property type="entry name" value="At2g35280_TPR_dom"/>
</dbReference>
<feature type="domain" description="At2g35280-like TPR" evidence="1">
    <location>
        <begin position="74"/>
        <end position="167"/>
    </location>
</feature>
<gene>
    <name evidence="2" type="ORF">M5K25_008767</name>
</gene>
<dbReference type="InterPro" id="IPR036047">
    <property type="entry name" value="F-box-like_dom_sf"/>
</dbReference>
<dbReference type="AlphaFoldDB" id="A0ABD0V9L8"/>
<dbReference type="SUPFAM" id="SSF81383">
    <property type="entry name" value="F-box domain"/>
    <property type="match status" value="1"/>
</dbReference>
<comment type="caution">
    <text evidence="2">The sequence shown here is derived from an EMBL/GenBank/DDBJ whole genome shotgun (WGS) entry which is preliminary data.</text>
</comment>
<proteinExistence type="predicted"/>
<dbReference type="EMBL" id="JANQDX010000007">
    <property type="protein sequence ID" value="KAL0921670.1"/>
    <property type="molecule type" value="Genomic_DNA"/>
</dbReference>
<evidence type="ECO:0000313" key="3">
    <source>
        <dbReference type="Proteomes" id="UP001552299"/>
    </source>
</evidence>
<sequence length="233" mass="27469">MKNKKIMKKSRIESSISSLPPELLEGILLEALAASPTPIRDIRYFRQTCKNFHATCSSKRIGKCMNVEDWSMYWQDKKGYLGFLQSCAKSENSNALFLLGLEEMFNRRKYDVGLHHLQLASSQGHIISKYIMGLWWFRDDSSRSQGIYLLKEVSSYTHQCRRLASQIFSKMIWQKWPSLSFIRCEDLSCETSALEGDNLWLNEEQVKRNFCSDYCKWAHEYKMFMNMRYLSAW</sequence>
<accession>A0ABD0V9L8</accession>
<dbReference type="Proteomes" id="UP001552299">
    <property type="component" value="Unassembled WGS sequence"/>
</dbReference>
<keyword evidence="3" id="KW-1185">Reference proteome</keyword>
<name>A0ABD0V9L8_DENTH</name>
<evidence type="ECO:0000259" key="1">
    <source>
        <dbReference type="Pfam" id="PF23310"/>
    </source>
</evidence>
<dbReference type="Pfam" id="PF23310">
    <property type="entry name" value="TPR_27"/>
    <property type="match status" value="1"/>
</dbReference>